<dbReference type="AlphaFoldDB" id="L8JAF3"/>
<proteinExistence type="predicted"/>
<dbReference type="Proteomes" id="UP000011134">
    <property type="component" value="Unassembled WGS sequence"/>
</dbReference>
<evidence type="ECO:0000313" key="2">
    <source>
        <dbReference type="Proteomes" id="UP000011134"/>
    </source>
</evidence>
<protein>
    <submittedName>
        <fullName evidence="1">Uncharacterized protein</fullName>
    </submittedName>
</protein>
<name>L8JAF3_9GAMM</name>
<sequence length="49" mass="5520">MEQAGNYTIDYKPINKGQVTLSHNDAVKMCIYCHLISLSESLFLSINTD</sequence>
<organism evidence="1 2">
    <name type="scientific">Photobacterium marinum</name>
    <dbReference type="NCBI Taxonomy" id="1056511"/>
    <lineage>
        <taxon>Bacteria</taxon>
        <taxon>Pseudomonadati</taxon>
        <taxon>Pseudomonadota</taxon>
        <taxon>Gammaproteobacteria</taxon>
        <taxon>Vibrionales</taxon>
        <taxon>Vibrionaceae</taxon>
        <taxon>Photobacterium</taxon>
    </lineage>
</organism>
<accession>L8JAF3</accession>
<keyword evidence="2" id="KW-1185">Reference proteome</keyword>
<reference evidence="1 2" key="1">
    <citation type="submission" date="2012-12" db="EMBL/GenBank/DDBJ databases">
        <title>Genome Assembly of Photobacterium sp. AK15.</title>
        <authorList>
            <person name="Khatri I."/>
            <person name="Vaidya B."/>
            <person name="Srinivas T.N.R."/>
            <person name="Subramanian S."/>
            <person name="Pinnaka A."/>
        </authorList>
    </citation>
    <scope>NUCLEOTIDE SEQUENCE [LARGE SCALE GENOMIC DNA]</scope>
    <source>
        <strain evidence="1 2">AK15</strain>
    </source>
</reference>
<evidence type="ECO:0000313" key="1">
    <source>
        <dbReference type="EMBL" id="ELR65746.1"/>
    </source>
</evidence>
<dbReference type="EMBL" id="AMZO01000016">
    <property type="protein sequence ID" value="ELR65746.1"/>
    <property type="molecule type" value="Genomic_DNA"/>
</dbReference>
<comment type="caution">
    <text evidence="1">The sequence shown here is derived from an EMBL/GenBank/DDBJ whole genome shotgun (WGS) entry which is preliminary data.</text>
</comment>
<dbReference type="PATRIC" id="fig|1056511.3.peg.2324"/>
<gene>
    <name evidence="1" type="ORF">C942_00832</name>
</gene>